<dbReference type="RefSeq" id="XP_022090362.1">
    <property type="nucleotide sequence ID" value="XM_022234670.1"/>
</dbReference>
<feature type="compositionally biased region" description="Polar residues" evidence="6">
    <location>
        <begin position="255"/>
        <end position="270"/>
    </location>
</feature>
<evidence type="ECO:0000256" key="3">
    <source>
        <dbReference type="ARBA" id="ARBA00022737"/>
    </source>
</evidence>
<keyword evidence="4" id="KW-1015">Disulfide bond</keyword>
<feature type="region of interest" description="Disordered" evidence="6">
    <location>
        <begin position="255"/>
        <end position="320"/>
    </location>
</feature>
<dbReference type="OrthoDB" id="9940478at2759"/>
<feature type="chain" id="PRO_5034119909" evidence="8">
    <location>
        <begin position="22"/>
        <end position="363"/>
    </location>
</feature>
<accession>A0A8B7YCS7</accession>
<evidence type="ECO:0000256" key="1">
    <source>
        <dbReference type="ARBA" id="ARBA00022703"/>
    </source>
</evidence>
<dbReference type="PANTHER" id="PTHR23097:SF181">
    <property type="entry name" value="CASPASE-8-LIKE"/>
    <property type="match status" value="1"/>
</dbReference>
<evidence type="ECO:0000313" key="10">
    <source>
        <dbReference type="RefSeq" id="XP_022090362.1"/>
    </source>
</evidence>
<name>A0A8B7YCS7_ACAPL</name>
<gene>
    <name evidence="10" type="primary">LOC110979120</name>
</gene>
<evidence type="ECO:0000256" key="8">
    <source>
        <dbReference type="SAM" id="SignalP"/>
    </source>
</evidence>
<dbReference type="Gene3D" id="2.10.50.10">
    <property type="entry name" value="Tumor Necrosis Factor Receptor, subunit A, domain 2"/>
    <property type="match status" value="2"/>
</dbReference>
<dbReference type="PANTHER" id="PTHR23097">
    <property type="entry name" value="TUMOR NECROSIS FACTOR RECEPTOR SUPERFAMILY MEMBER"/>
    <property type="match status" value="1"/>
</dbReference>
<dbReference type="GeneID" id="110979120"/>
<evidence type="ECO:0000256" key="4">
    <source>
        <dbReference type="ARBA" id="ARBA00023157"/>
    </source>
</evidence>
<dbReference type="Proteomes" id="UP000694845">
    <property type="component" value="Unplaced"/>
</dbReference>
<evidence type="ECO:0000256" key="5">
    <source>
        <dbReference type="ARBA" id="ARBA00023180"/>
    </source>
</evidence>
<organism evidence="9 10">
    <name type="scientific">Acanthaster planci</name>
    <name type="common">Crown-of-thorns starfish</name>
    <dbReference type="NCBI Taxonomy" id="133434"/>
    <lineage>
        <taxon>Eukaryota</taxon>
        <taxon>Metazoa</taxon>
        <taxon>Echinodermata</taxon>
        <taxon>Eleutherozoa</taxon>
        <taxon>Asterozoa</taxon>
        <taxon>Asteroidea</taxon>
        <taxon>Valvatacea</taxon>
        <taxon>Valvatida</taxon>
        <taxon>Acanthasteridae</taxon>
        <taxon>Acanthaster</taxon>
    </lineage>
</organism>
<keyword evidence="7" id="KW-0472">Membrane</keyword>
<keyword evidence="7" id="KW-0812">Transmembrane</keyword>
<evidence type="ECO:0000313" key="9">
    <source>
        <dbReference type="Proteomes" id="UP000694845"/>
    </source>
</evidence>
<evidence type="ECO:0000256" key="2">
    <source>
        <dbReference type="ARBA" id="ARBA00022729"/>
    </source>
</evidence>
<evidence type="ECO:0000256" key="6">
    <source>
        <dbReference type="SAM" id="MobiDB-lite"/>
    </source>
</evidence>
<keyword evidence="2 8" id="KW-0732">Signal</keyword>
<keyword evidence="5" id="KW-0325">Glycoprotein</keyword>
<keyword evidence="9" id="KW-1185">Reference proteome</keyword>
<dbReference type="SUPFAM" id="SSF57586">
    <property type="entry name" value="TNF receptor-like"/>
    <property type="match status" value="1"/>
</dbReference>
<dbReference type="KEGG" id="aplc:110979120"/>
<feature type="signal peptide" evidence="8">
    <location>
        <begin position="1"/>
        <end position="21"/>
    </location>
</feature>
<dbReference type="OMA" id="IRNARCE"/>
<sequence>MKLCQMLVIIFVGTVVGVAIGDMDEKNSKYKKTANVVPHHLEPRSVAHRSTFLHGPMGEICILEDGGLFDLTYEHQEGDIWCCCNLCKSGYYVQNFCKCNEGLGEIPPFEKDTKCVHVSRGQYMPKHNNCTQPYTRSERCNAHQRMVSNFTARSDLVCECEEGWFNPDPSGVGNIPLTCRPKPLCPAGQEPGMDKRRDLIQYTCQPCPEGHFKAEDNSWKSCERHRQCLTRRGTATTDNECLNDIADVMQPILQEPSSTIQKQTPTTNPDISYATDRPTGVQSSTSSESVPQEDELSSAQTEDVNTKTTTAEPEQWPGNHTLACHPGPSVALGVFVGILVSVAVCLCACYFYKKCRSSQKPRL</sequence>
<feature type="transmembrane region" description="Helical" evidence="7">
    <location>
        <begin position="330"/>
        <end position="352"/>
    </location>
</feature>
<keyword evidence="3" id="KW-0677">Repeat</keyword>
<reference evidence="10" key="1">
    <citation type="submission" date="2025-08" db="UniProtKB">
        <authorList>
            <consortium name="RefSeq"/>
        </authorList>
    </citation>
    <scope>IDENTIFICATION</scope>
</reference>
<dbReference type="AlphaFoldDB" id="A0A8B7YCS7"/>
<keyword evidence="7" id="KW-1133">Transmembrane helix</keyword>
<protein>
    <submittedName>
        <fullName evidence="10">Tumor necrosis factor receptor superfamily member 4-like isoform X1</fullName>
    </submittedName>
</protein>
<proteinExistence type="predicted"/>
<keyword evidence="1" id="KW-0053">Apoptosis</keyword>
<dbReference type="GO" id="GO:0006915">
    <property type="term" value="P:apoptotic process"/>
    <property type="evidence" value="ECO:0007669"/>
    <property type="project" value="UniProtKB-KW"/>
</dbReference>
<dbReference type="InterPro" id="IPR052459">
    <property type="entry name" value="TNFRSF_decoy_receptor"/>
</dbReference>
<feature type="compositionally biased region" description="Polar residues" evidence="6">
    <location>
        <begin position="297"/>
        <end position="312"/>
    </location>
</feature>
<evidence type="ECO:0000256" key="7">
    <source>
        <dbReference type="SAM" id="Phobius"/>
    </source>
</evidence>
<feature type="compositionally biased region" description="Polar residues" evidence="6">
    <location>
        <begin position="280"/>
        <end position="290"/>
    </location>
</feature>